<gene>
    <name evidence="2" type="ORF">HMPREF9141_2628</name>
</gene>
<evidence type="ECO:0000256" key="1">
    <source>
        <dbReference type="SAM" id="MobiDB-lite"/>
    </source>
</evidence>
<dbReference type="Proteomes" id="UP000005697">
    <property type="component" value="Unassembled WGS sequence"/>
</dbReference>
<keyword evidence="3" id="KW-1185">Reference proteome</keyword>
<sequence length="43" mass="4996">MFHRHRLRKRRHPSGERFRNLDLSTHSTGKTASSPASPSFSNF</sequence>
<evidence type="ECO:0000313" key="3">
    <source>
        <dbReference type="Proteomes" id="UP000005697"/>
    </source>
</evidence>
<feature type="compositionally biased region" description="Low complexity" evidence="1">
    <location>
        <begin position="32"/>
        <end position="43"/>
    </location>
</feature>
<dbReference type="STRING" id="888743.HMPREF9141_2628"/>
<organism evidence="2 3">
    <name type="scientific">Prevotella multiformis DSM 16608</name>
    <dbReference type="NCBI Taxonomy" id="888743"/>
    <lineage>
        <taxon>Bacteria</taxon>
        <taxon>Pseudomonadati</taxon>
        <taxon>Bacteroidota</taxon>
        <taxon>Bacteroidia</taxon>
        <taxon>Bacteroidales</taxon>
        <taxon>Prevotellaceae</taxon>
        <taxon>Prevotella</taxon>
    </lineage>
</organism>
<accession>F0FAL1</accession>
<name>F0FAL1_9BACT</name>
<dbReference type="HOGENOM" id="CLU_3237704_0_0_10"/>
<feature type="compositionally biased region" description="Polar residues" evidence="1">
    <location>
        <begin position="22"/>
        <end position="31"/>
    </location>
</feature>
<dbReference type="AlphaFoldDB" id="F0FAL1"/>
<protein>
    <submittedName>
        <fullName evidence="2">Uncharacterized protein</fullName>
    </submittedName>
</protein>
<proteinExistence type="predicted"/>
<feature type="compositionally biased region" description="Basic residues" evidence="1">
    <location>
        <begin position="1"/>
        <end position="12"/>
    </location>
</feature>
<feature type="region of interest" description="Disordered" evidence="1">
    <location>
        <begin position="1"/>
        <end position="43"/>
    </location>
</feature>
<evidence type="ECO:0000313" key="2">
    <source>
        <dbReference type="EMBL" id="EGC18832.1"/>
    </source>
</evidence>
<reference evidence="2 3" key="1">
    <citation type="submission" date="2011-01" db="EMBL/GenBank/DDBJ databases">
        <authorList>
            <person name="Muzny D."/>
            <person name="Qin X."/>
            <person name="Deng J."/>
            <person name="Jiang H."/>
            <person name="Liu Y."/>
            <person name="Qu J."/>
            <person name="Song X.-Z."/>
            <person name="Zhang L."/>
            <person name="Thornton R."/>
            <person name="Coyle M."/>
            <person name="Francisco L."/>
            <person name="Jackson L."/>
            <person name="Javaid M."/>
            <person name="Korchina V."/>
            <person name="Kovar C."/>
            <person name="Mata R."/>
            <person name="Mathew T."/>
            <person name="Ngo R."/>
            <person name="Nguyen L."/>
            <person name="Nguyen N."/>
            <person name="Okwuonu G."/>
            <person name="Ongeri F."/>
            <person name="Pham C."/>
            <person name="Simmons D."/>
            <person name="Wilczek-Boney K."/>
            <person name="Hale W."/>
            <person name="Jakkamsetti A."/>
            <person name="Pham P."/>
            <person name="Ruth R."/>
            <person name="San Lucas F."/>
            <person name="Warren J."/>
            <person name="Zhang J."/>
            <person name="Zhao Z."/>
            <person name="Zhou C."/>
            <person name="Zhu D."/>
            <person name="Lee S."/>
            <person name="Bess C."/>
            <person name="Blankenburg K."/>
            <person name="Forbes L."/>
            <person name="Fu Q."/>
            <person name="Gubbala S."/>
            <person name="Hirani K."/>
            <person name="Jayaseelan J.C."/>
            <person name="Lara F."/>
            <person name="Munidasa M."/>
            <person name="Palculict T."/>
            <person name="Patil S."/>
            <person name="Pu L.-L."/>
            <person name="Saada N."/>
            <person name="Tang L."/>
            <person name="Weissenberger G."/>
            <person name="Zhu Y."/>
            <person name="Hemphill L."/>
            <person name="Shang Y."/>
            <person name="Youmans B."/>
            <person name="Ayvaz T."/>
            <person name="Ross M."/>
            <person name="Santibanez J."/>
            <person name="Aqrawi P."/>
            <person name="Gross S."/>
            <person name="Joshi V."/>
            <person name="Fowler G."/>
            <person name="Nazareth L."/>
            <person name="Reid J."/>
            <person name="Worley K."/>
            <person name="Petrosino J."/>
            <person name="Highlander S."/>
            <person name="Gibbs R."/>
        </authorList>
    </citation>
    <scope>NUCLEOTIDE SEQUENCE [LARGE SCALE GENOMIC DNA]</scope>
    <source>
        <strain evidence="2 3">DSM 16608</strain>
    </source>
</reference>
<comment type="caution">
    <text evidence="2">The sequence shown here is derived from an EMBL/GenBank/DDBJ whole genome shotgun (WGS) entry which is preliminary data.</text>
</comment>
<dbReference type="EMBL" id="AEWX01000044">
    <property type="protein sequence ID" value="EGC18832.1"/>
    <property type="molecule type" value="Genomic_DNA"/>
</dbReference>